<comment type="caution">
    <text evidence="1">The sequence shown here is derived from an EMBL/GenBank/DDBJ whole genome shotgun (WGS) entry which is preliminary data.</text>
</comment>
<evidence type="ECO:0000313" key="1">
    <source>
        <dbReference type="EMBL" id="OIQ93532.1"/>
    </source>
</evidence>
<dbReference type="AlphaFoldDB" id="A0A1J5RN75"/>
<gene>
    <name evidence="1" type="ORF">GALL_244920</name>
</gene>
<sequence>MNPQARALAAALPQRARLALEIARSYDSECDAATAFCLASQHPHWGVERLQKAIRSQTRRDRGQRVFTPPWATPASGLPLTADLGRSAGLPEPHHLEDPAALAELFEFVEALASDPAARARLALEDEQDELARHQTALTAKALGLTRRRAQQMRRAALQAERPRRAWQELVWQSASHSTAKALRRKAASGRKRLCIPGQLSLLEG</sequence>
<reference evidence="1" key="1">
    <citation type="submission" date="2016-10" db="EMBL/GenBank/DDBJ databases">
        <title>Sequence of Gallionella enrichment culture.</title>
        <authorList>
            <person name="Poehlein A."/>
            <person name="Muehling M."/>
            <person name="Daniel R."/>
        </authorList>
    </citation>
    <scope>NUCLEOTIDE SEQUENCE</scope>
</reference>
<proteinExistence type="predicted"/>
<dbReference type="EMBL" id="MLJW01000205">
    <property type="protein sequence ID" value="OIQ93532.1"/>
    <property type="molecule type" value="Genomic_DNA"/>
</dbReference>
<name>A0A1J5RN75_9ZZZZ</name>
<protein>
    <submittedName>
        <fullName evidence="1">Uncharacterized protein</fullName>
    </submittedName>
</protein>
<accession>A0A1J5RN75</accession>
<organism evidence="1">
    <name type="scientific">mine drainage metagenome</name>
    <dbReference type="NCBI Taxonomy" id="410659"/>
    <lineage>
        <taxon>unclassified sequences</taxon>
        <taxon>metagenomes</taxon>
        <taxon>ecological metagenomes</taxon>
    </lineage>
</organism>